<dbReference type="GO" id="GO:0000463">
    <property type="term" value="P:maturation of LSU-rRNA from tricistronic rRNA transcript (SSU-rRNA, 5.8S rRNA, LSU-rRNA)"/>
    <property type="evidence" value="ECO:0007669"/>
    <property type="project" value="TreeGrafter"/>
</dbReference>
<keyword evidence="3" id="KW-1185">Reference proteome</keyword>
<protein>
    <submittedName>
        <fullName evidence="2">(raccoon dog) hypothetical protein</fullName>
    </submittedName>
</protein>
<dbReference type="PANTHER" id="PTHR11524">
    <property type="entry name" value="60S RIBOSOMAL PROTEIN L7"/>
    <property type="match status" value="1"/>
</dbReference>
<dbReference type="GO" id="GO:0003735">
    <property type="term" value="F:structural constituent of ribosome"/>
    <property type="evidence" value="ECO:0007669"/>
    <property type="project" value="TreeGrafter"/>
</dbReference>
<organism evidence="2 3">
    <name type="scientific">Nyctereutes procyonoides</name>
    <name type="common">Raccoon dog</name>
    <name type="synonym">Canis procyonoides</name>
    <dbReference type="NCBI Taxonomy" id="34880"/>
    <lineage>
        <taxon>Eukaryota</taxon>
        <taxon>Metazoa</taxon>
        <taxon>Chordata</taxon>
        <taxon>Craniata</taxon>
        <taxon>Vertebrata</taxon>
        <taxon>Euteleostomi</taxon>
        <taxon>Mammalia</taxon>
        <taxon>Eutheria</taxon>
        <taxon>Laurasiatheria</taxon>
        <taxon>Carnivora</taxon>
        <taxon>Caniformia</taxon>
        <taxon>Canidae</taxon>
        <taxon>Nyctereutes</taxon>
    </lineage>
</organism>
<name>A0A811Y9N0_NYCPR</name>
<dbReference type="Proteomes" id="UP000645828">
    <property type="component" value="Unassembled WGS sequence"/>
</dbReference>
<dbReference type="GO" id="GO:0003723">
    <property type="term" value="F:RNA binding"/>
    <property type="evidence" value="ECO:0007669"/>
    <property type="project" value="TreeGrafter"/>
</dbReference>
<evidence type="ECO:0000259" key="1">
    <source>
        <dbReference type="Pfam" id="PF08079"/>
    </source>
</evidence>
<dbReference type="AlphaFoldDB" id="A0A811Y9N0"/>
<dbReference type="InterPro" id="IPR039699">
    <property type="entry name" value="Ribosomal_uL30"/>
</dbReference>
<sequence length="151" mass="17393">MAEQEQRKKTPLVLENLLKKGNAYQALKATQAKQVLLDKKEQKKGKKLKFKQLEWFLHDSWWQQCDRVCLRCLEVKPCGLEVPDKHYLAFIVRITAENHCKAAPEDNFQWFLFQSNSPDHENTATKNRVGFLKEVGLPSCKVNASVSSFGS</sequence>
<dbReference type="Pfam" id="PF08079">
    <property type="entry name" value="Ribosomal_L30_N"/>
    <property type="match status" value="1"/>
</dbReference>
<dbReference type="InterPro" id="IPR012988">
    <property type="entry name" value="Ribosomal_uL30_N_euk"/>
</dbReference>
<accession>A0A811Y9N0</accession>
<comment type="caution">
    <text evidence="2">The sequence shown here is derived from an EMBL/GenBank/DDBJ whole genome shotgun (WGS) entry which is preliminary data.</text>
</comment>
<reference evidence="2" key="1">
    <citation type="submission" date="2020-12" db="EMBL/GenBank/DDBJ databases">
        <authorList>
            <consortium name="Molecular Ecology Group"/>
        </authorList>
    </citation>
    <scope>NUCLEOTIDE SEQUENCE</scope>
    <source>
        <strain evidence="2">TBG_1078</strain>
    </source>
</reference>
<dbReference type="GO" id="GO:0022625">
    <property type="term" value="C:cytosolic large ribosomal subunit"/>
    <property type="evidence" value="ECO:0007669"/>
    <property type="project" value="TreeGrafter"/>
</dbReference>
<evidence type="ECO:0000313" key="2">
    <source>
        <dbReference type="EMBL" id="CAD7673658.1"/>
    </source>
</evidence>
<gene>
    <name evidence="2" type="ORF">NYPRO_LOCUS6453</name>
</gene>
<dbReference type="EMBL" id="CAJHUB010000672">
    <property type="protein sequence ID" value="CAD7673658.1"/>
    <property type="molecule type" value="Genomic_DNA"/>
</dbReference>
<feature type="domain" description="Large ribosomal subunit protein uL30 N-terminal eukaryotes" evidence="1">
    <location>
        <begin position="14"/>
        <end position="83"/>
    </location>
</feature>
<evidence type="ECO:0000313" key="3">
    <source>
        <dbReference type="Proteomes" id="UP000645828"/>
    </source>
</evidence>
<dbReference type="PANTHER" id="PTHR11524:SF13">
    <property type="entry name" value="RIBOSOMAL PROTEIN UL30-LIKE"/>
    <property type="match status" value="1"/>
</dbReference>
<proteinExistence type="predicted"/>